<dbReference type="InterPro" id="IPR046336">
    <property type="entry name" value="Lon_prtase_N_sf"/>
</dbReference>
<evidence type="ECO:0000313" key="2">
    <source>
        <dbReference type="EMBL" id="GGG51147.1"/>
    </source>
</evidence>
<dbReference type="RefSeq" id="WP_188558590.1">
    <property type="nucleotide sequence ID" value="NZ_BMGS01000007.1"/>
</dbReference>
<reference evidence="3" key="1">
    <citation type="journal article" date="2019" name="Int. J. Syst. Evol. Microbiol.">
        <title>The Global Catalogue of Microorganisms (GCM) 10K type strain sequencing project: providing services to taxonomists for standard genome sequencing and annotation.</title>
        <authorList>
            <consortium name="The Broad Institute Genomics Platform"/>
            <consortium name="The Broad Institute Genome Sequencing Center for Infectious Disease"/>
            <person name="Wu L."/>
            <person name="Ma J."/>
        </authorList>
    </citation>
    <scope>NUCLEOTIDE SEQUENCE [LARGE SCALE GENOMIC DNA]</scope>
    <source>
        <strain evidence="3">CGMCC 1.12990</strain>
    </source>
</reference>
<dbReference type="PANTHER" id="PTHR46732:SF8">
    <property type="entry name" value="ATP-DEPENDENT PROTEASE LA (LON) DOMAIN PROTEIN"/>
    <property type="match status" value="1"/>
</dbReference>
<gene>
    <name evidence="2" type="ORF">GCM10011378_29200</name>
</gene>
<dbReference type="InterPro" id="IPR003111">
    <property type="entry name" value="Lon_prtase_N"/>
</dbReference>
<accession>A0ABQ1WYU0</accession>
<dbReference type="Pfam" id="PF02190">
    <property type="entry name" value="LON_substr_bdg"/>
    <property type="match status" value="1"/>
</dbReference>
<keyword evidence="2" id="KW-0645">Protease</keyword>
<proteinExistence type="predicted"/>
<dbReference type="EMBL" id="BMGS01000007">
    <property type="protein sequence ID" value="GGG51147.1"/>
    <property type="molecule type" value="Genomic_DNA"/>
</dbReference>
<keyword evidence="3" id="KW-1185">Reference proteome</keyword>
<evidence type="ECO:0000313" key="3">
    <source>
        <dbReference type="Proteomes" id="UP000601361"/>
    </source>
</evidence>
<keyword evidence="2" id="KW-0378">Hydrolase</keyword>
<name>A0ABQ1WYU0_9BACT</name>
<organism evidence="2 3">
    <name type="scientific">Hymenobacter glacieicola</name>
    <dbReference type="NCBI Taxonomy" id="1562124"/>
    <lineage>
        <taxon>Bacteria</taxon>
        <taxon>Pseudomonadati</taxon>
        <taxon>Bacteroidota</taxon>
        <taxon>Cytophagia</taxon>
        <taxon>Cytophagales</taxon>
        <taxon>Hymenobacteraceae</taxon>
        <taxon>Hymenobacter</taxon>
    </lineage>
</organism>
<dbReference type="SMART" id="SM00464">
    <property type="entry name" value="LON"/>
    <property type="match status" value="1"/>
</dbReference>
<dbReference type="GO" id="GO:0006508">
    <property type="term" value="P:proteolysis"/>
    <property type="evidence" value="ECO:0007669"/>
    <property type="project" value="UniProtKB-KW"/>
</dbReference>
<dbReference type="Gene3D" id="2.30.130.40">
    <property type="entry name" value="LON domain-like"/>
    <property type="match status" value="1"/>
</dbReference>
<dbReference type="InterPro" id="IPR015947">
    <property type="entry name" value="PUA-like_sf"/>
</dbReference>
<dbReference type="GO" id="GO:0008233">
    <property type="term" value="F:peptidase activity"/>
    <property type="evidence" value="ECO:0007669"/>
    <property type="project" value="UniProtKB-KW"/>
</dbReference>
<dbReference type="PANTHER" id="PTHR46732">
    <property type="entry name" value="ATP-DEPENDENT PROTEASE LA (LON) DOMAIN PROTEIN"/>
    <property type="match status" value="1"/>
</dbReference>
<dbReference type="Proteomes" id="UP000601361">
    <property type="component" value="Unassembled WGS sequence"/>
</dbReference>
<feature type="domain" description="Lon N-terminal" evidence="1">
    <location>
        <begin position="4"/>
        <end position="182"/>
    </location>
</feature>
<protein>
    <submittedName>
        <fullName evidence="2">ATP-dependent protease</fullName>
    </submittedName>
</protein>
<sequence length="211" mass="24236">MTRTLALFPLNLVVYPGEKLNLHIFEPRYRQLVHDCVAEGITFGIPPYLNNSVSTLGTEMRLVGVAKTYPSGEMDIKTQAVGVVRVEEFFRQLPDKLYAGAIVSDLPDDNTPDPDLHERIRTLIQQLYEILGLRRLFLDLPATFRVYDIAHNLGLSTEQEYELLEAATEAERQQRVFEHLLHILPVLQETERLKERVRLNGHFKNLTPPSF</sequence>
<evidence type="ECO:0000259" key="1">
    <source>
        <dbReference type="SMART" id="SM00464"/>
    </source>
</evidence>
<comment type="caution">
    <text evidence="2">The sequence shown here is derived from an EMBL/GenBank/DDBJ whole genome shotgun (WGS) entry which is preliminary data.</text>
</comment>
<dbReference type="SUPFAM" id="SSF88697">
    <property type="entry name" value="PUA domain-like"/>
    <property type="match status" value="1"/>
</dbReference>